<feature type="chain" id="PRO_5045808495" description="Lipoprotein" evidence="2">
    <location>
        <begin position="25"/>
        <end position="281"/>
    </location>
</feature>
<dbReference type="Proteomes" id="UP001589709">
    <property type="component" value="Unassembled WGS sequence"/>
</dbReference>
<dbReference type="RefSeq" id="WP_381350080.1">
    <property type="nucleotide sequence ID" value="NZ_JBHMCY010000086.1"/>
</dbReference>
<evidence type="ECO:0000256" key="2">
    <source>
        <dbReference type="SAM" id="SignalP"/>
    </source>
</evidence>
<proteinExistence type="predicted"/>
<name>A0ABV5NB01_9ACTN</name>
<reference evidence="3 4" key="1">
    <citation type="submission" date="2024-09" db="EMBL/GenBank/DDBJ databases">
        <authorList>
            <person name="Sun Q."/>
            <person name="Mori K."/>
        </authorList>
    </citation>
    <scope>NUCLEOTIDE SEQUENCE [LARGE SCALE GENOMIC DNA]</scope>
    <source>
        <strain evidence="3 4">JCM 6917</strain>
    </source>
</reference>
<feature type="compositionally biased region" description="Basic and acidic residues" evidence="1">
    <location>
        <begin position="53"/>
        <end position="66"/>
    </location>
</feature>
<keyword evidence="2" id="KW-0732">Signal</keyword>
<feature type="region of interest" description="Disordered" evidence="1">
    <location>
        <begin position="32"/>
        <end position="66"/>
    </location>
</feature>
<protein>
    <recommendedName>
        <fullName evidence="5">Lipoprotein</fullName>
    </recommendedName>
</protein>
<dbReference type="EMBL" id="JBHMCY010000086">
    <property type="protein sequence ID" value="MFB9466989.1"/>
    <property type="molecule type" value="Genomic_DNA"/>
</dbReference>
<evidence type="ECO:0000256" key="1">
    <source>
        <dbReference type="SAM" id="MobiDB-lite"/>
    </source>
</evidence>
<accession>A0ABV5NB01</accession>
<sequence length="281" mass="28944">MSSHGALALSTAAALLLSLTPAMAQETAHARVSTAEDASEQSAHARALTKAGETGERVEVVGERSESATVYANPDGEAFTLEQSAVPVRVATADGGWQSPDATLVCRADGTVAPRGAAVSMEFSGGGDKLPLARIEEDGQSLALGWLGALPEPELDGTSALYRDVLRDVDLKVTASTEGFRHVLVVKTPEAAARPEPDQIEYSLHMSQLSVVENNSGGYHAVDGDGNWVFRAPRAQMWDSAGSSAAPSAMESSLRAADTSAEPGEGADDGGPGAEPMAGDT</sequence>
<organism evidence="3 4">
    <name type="scientific">Streptomyces cinereospinus</name>
    <dbReference type="NCBI Taxonomy" id="285561"/>
    <lineage>
        <taxon>Bacteria</taxon>
        <taxon>Bacillati</taxon>
        <taxon>Actinomycetota</taxon>
        <taxon>Actinomycetes</taxon>
        <taxon>Kitasatosporales</taxon>
        <taxon>Streptomycetaceae</taxon>
        <taxon>Streptomyces</taxon>
    </lineage>
</organism>
<evidence type="ECO:0000313" key="4">
    <source>
        <dbReference type="Proteomes" id="UP001589709"/>
    </source>
</evidence>
<feature type="signal peptide" evidence="2">
    <location>
        <begin position="1"/>
        <end position="24"/>
    </location>
</feature>
<comment type="caution">
    <text evidence="3">The sequence shown here is derived from an EMBL/GenBank/DDBJ whole genome shotgun (WGS) entry which is preliminary data.</text>
</comment>
<feature type="region of interest" description="Disordered" evidence="1">
    <location>
        <begin position="241"/>
        <end position="281"/>
    </location>
</feature>
<gene>
    <name evidence="3" type="ORF">ACFF45_30910</name>
</gene>
<evidence type="ECO:0000313" key="3">
    <source>
        <dbReference type="EMBL" id="MFB9466989.1"/>
    </source>
</evidence>
<evidence type="ECO:0008006" key="5">
    <source>
        <dbReference type="Google" id="ProtNLM"/>
    </source>
</evidence>
<keyword evidence="4" id="KW-1185">Reference proteome</keyword>